<evidence type="ECO:0000256" key="2">
    <source>
        <dbReference type="ARBA" id="ARBA00022741"/>
    </source>
</evidence>
<evidence type="ECO:0000256" key="4">
    <source>
        <dbReference type="ARBA" id="ARBA00022840"/>
    </source>
</evidence>
<feature type="compositionally biased region" description="Low complexity" evidence="6">
    <location>
        <begin position="370"/>
        <end position="390"/>
    </location>
</feature>
<dbReference type="InterPro" id="IPR008271">
    <property type="entry name" value="Ser/Thr_kinase_AS"/>
</dbReference>
<dbReference type="PROSITE" id="PS00107">
    <property type="entry name" value="PROTEIN_KINASE_ATP"/>
    <property type="match status" value="1"/>
</dbReference>
<dbReference type="Pfam" id="PF00069">
    <property type="entry name" value="Pkinase"/>
    <property type="match status" value="1"/>
</dbReference>
<protein>
    <recommendedName>
        <fullName evidence="8">Protein kinase domain-containing protein</fullName>
    </recommendedName>
</protein>
<dbReference type="PROSITE" id="PS50011">
    <property type="entry name" value="PROTEIN_KINASE_DOM"/>
    <property type="match status" value="1"/>
</dbReference>
<dbReference type="CDD" id="cd14014">
    <property type="entry name" value="STKc_PknB_like"/>
    <property type="match status" value="1"/>
</dbReference>
<organism evidence="9 10">
    <name type="scientific">Yinghuangia aomiensis</name>
    <dbReference type="NCBI Taxonomy" id="676205"/>
    <lineage>
        <taxon>Bacteria</taxon>
        <taxon>Bacillati</taxon>
        <taxon>Actinomycetota</taxon>
        <taxon>Actinomycetes</taxon>
        <taxon>Kitasatosporales</taxon>
        <taxon>Streptomycetaceae</taxon>
        <taxon>Yinghuangia</taxon>
    </lineage>
</organism>
<feature type="compositionally biased region" description="Low complexity" evidence="6">
    <location>
        <begin position="309"/>
        <end position="328"/>
    </location>
</feature>
<dbReference type="InterPro" id="IPR011009">
    <property type="entry name" value="Kinase-like_dom_sf"/>
</dbReference>
<keyword evidence="10" id="KW-1185">Reference proteome</keyword>
<dbReference type="PANTHER" id="PTHR43289:SF34">
    <property type="entry name" value="SERINE_THREONINE-PROTEIN KINASE YBDM-RELATED"/>
    <property type="match status" value="1"/>
</dbReference>
<dbReference type="Gene3D" id="3.30.200.20">
    <property type="entry name" value="Phosphorylase Kinase, domain 1"/>
    <property type="match status" value="1"/>
</dbReference>
<feature type="domain" description="Protein kinase" evidence="8">
    <location>
        <begin position="17"/>
        <end position="268"/>
    </location>
</feature>
<accession>A0ABP9HXP3</accession>
<sequence length="579" mass="59128">MTMVRLRRQDPRVVGSYRLLRRLGAGGMGVVYLGTDRHGNKVALKLIRQELANNPEFRSRFAREVAAAARVRGNRTAPLVDADPEAARPWLATAYVPGPSLQRRVGERGPLNCLDLARMGSAVADGLVSVHAVGVVHRDVKPSNILLSPDGPQIIDFGIAYADGAGTLTHTGTAVGSPGFLAPEQVRGQPVTPATDVFALGVTLAYAGRGSSPFGSGPVDALLYRVVHEEPDLEGVPSAAIPLVSACLAKDPLMRPRAEEVRDRLAALARRIAADPHAAAADGPRTNGRSPRPGNEPASGPRTMPRPGPGVRSGPVRPGSGPLRTNGAAASAAAVAAAADSVLGPESGRNRVRAADGSPSGRGGAGSSGTAGPRSRGGSSRPPQRGPRTSPQRRRRVLVHQAIVFVIVTAVVALAIAAFQGSDDKAPPSPKTTGAAATGAAGALAPAATTAPADWANRTYADPTAGGASVTLINGSATVGTDRVDLTDTLPATFRGEPAAVVVLTRTPGNGGPATQFVELFRFDAATPVPLGVKAVPLDPGATTTKWSVEPGAILRTAALPGTPDVVSRYGVKADGSLA</sequence>
<dbReference type="InterPro" id="IPR017441">
    <property type="entry name" value="Protein_kinase_ATP_BS"/>
</dbReference>
<evidence type="ECO:0000256" key="6">
    <source>
        <dbReference type="SAM" id="MobiDB-lite"/>
    </source>
</evidence>
<feature type="compositionally biased region" description="Gly residues" evidence="6">
    <location>
        <begin position="360"/>
        <end position="369"/>
    </location>
</feature>
<feature type="binding site" evidence="5">
    <location>
        <position position="45"/>
    </location>
    <ligand>
        <name>ATP</name>
        <dbReference type="ChEBI" id="CHEBI:30616"/>
    </ligand>
</feature>
<evidence type="ECO:0000259" key="8">
    <source>
        <dbReference type="PROSITE" id="PS50011"/>
    </source>
</evidence>
<dbReference type="PROSITE" id="PS00108">
    <property type="entry name" value="PROTEIN_KINASE_ST"/>
    <property type="match status" value="1"/>
</dbReference>
<keyword evidence="4 5" id="KW-0067">ATP-binding</keyword>
<evidence type="ECO:0000313" key="9">
    <source>
        <dbReference type="EMBL" id="GAA4981333.1"/>
    </source>
</evidence>
<feature type="region of interest" description="Disordered" evidence="6">
    <location>
        <begin position="344"/>
        <end position="394"/>
    </location>
</feature>
<feature type="transmembrane region" description="Helical" evidence="7">
    <location>
        <begin position="397"/>
        <end position="419"/>
    </location>
</feature>
<keyword evidence="7" id="KW-0472">Membrane</keyword>
<keyword evidence="7" id="KW-0812">Transmembrane</keyword>
<feature type="region of interest" description="Disordered" evidence="6">
    <location>
        <begin position="275"/>
        <end position="328"/>
    </location>
</feature>
<dbReference type="Gene3D" id="1.10.510.10">
    <property type="entry name" value="Transferase(Phosphotransferase) domain 1"/>
    <property type="match status" value="1"/>
</dbReference>
<name>A0ABP9HXP3_9ACTN</name>
<evidence type="ECO:0000256" key="1">
    <source>
        <dbReference type="ARBA" id="ARBA00022679"/>
    </source>
</evidence>
<keyword evidence="3" id="KW-0418">Kinase</keyword>
<evidence type="ECO:0000256" key="5">
    <source>
        <dbReference type="PROSITE-ProRule" id="PRU10141"/>
    </source>
</evidence>
<proteinExistence type="predicted"/>
<dbReference type="SMART" id="SM00220">
    <property type="entry name" value="S_TKc"/>
    <property type="match status" value="1"/>
</dbReference>
<evidence type="ECO:0000256" key="7">
    <source>
        <dbReference type="SAM" id="Phobius"/>
    </source>
</evidence>
<dbReference type="Proteomes" id="UP001500466">
    <property type="component" value="Unassembled WGS sequence"/>
</dbReference>
<evidence type="ECO:0000313" key="10">
    <source>
        <dbReference type="Proteomes" id="UP001500466"/>
    </source>
</evidence>
<keyword evidence="2 5" id="KW-0547">Nucleotide-binding</keyword>
<dbReference type="EMBL" id="BAABHS010000023">
    <property type="protein sequence ID" value="GAA4981333.1"/>
    <property type="molecule type" value="Genomic_DNA"/>
</dbReference>
<gene>
    <name evidence="9" type="ORF">GCM10023205_58190</name>
</gene>
<evidence type="ECO:0000256" key="3">
    <source>
        <dbReference type="ARBA" id="ARBA00022777"/>
    </source>
</evidence>
<reference evidence="10" key="1">
    <citation type="journal article" date="2019" name="Int. J. Syst. Evol. Microbiol.">
        <title>The Global Catalogue of Microorganisms (GCM) 10K type strain sequencing project: providing services to taxonomists for standard genome sequencing and annotation.</title>
        <authorList>
            <consortium name="The Broad Institute Genomics Platform"/>
            <consortium name="The Broad Institute Genome Sequencing Center for Infectious Disease"/>
            <person name="Wu L."/>
            <person name="Ma J."/>
        </authorList>
    </citation>
    <scope>NUCLEOTIDE SEQUENCE [LARGE SCALE GENOMIC DNA]</scope>
    <source>
        <strain evidence="10">JCM 17986</strain>
    </source>
</reference>
<dbReference type="SUPFAM" id="SSF56112">
    <property type="entry name" value="Protein kinase-like (PK-like)"/>
    <property type="match status" value="1"/>
</dbReference>
<dbReference type="PANTHER" id="PTHR43289">
    <property type="entry name" value="MITOGEN-ACTIVATED PROTEIN KINASE KINASE KINASE 20-RELATED"/>
    <property type="match status" value="1"/>
</dbReference>
<dbReference type="InterPro" id="IPR000719">
    <property type="entry name" value="Prot_kinase_dom"/>
</dbReference>
<keyword evidence="7" id="KW-1133">Transmembrane helix</keyword>
<keyword evidence="1" id="KW-0808">Transferase</keyword>
<comment type="caution">
    <text evidence="9">The sequence shown here is derived from an EMBL/GenBank/DDBJ whole genome shotgun (WGS) entry which is preliminary data.</text>
</comment>